<evidence type="ECO:0000256" key="6">
    <source>
        <dbReference type="ARBA" id="ARBA00093784"/>
    </source>
</evidence>
<keyword evidence="5" id="KW-0281">Fimbrium</keyword>
<dbReference type="EMBL" id="ACZI02000002">
    <property type="protein sequence ID" value="EFV13473.1"/>
    <property type="molecule type" value="Genomic_DNA"/>
</dbReference>
<evidence type="ECO:0000313" key="11">
    <source>
        <dbReference type="EMBL" id="EFV13473.1"/>
    </source>
</evidence>
<evidence type="ECO:0000313" key="12">
    <source>
        <dbReference type="Proteomes" id="UP000004816"/>
    </source>
</evidence>
<reference evidence="11 12" key="1">
    <citation type="journal article" date="2011" name="Stand. Genomic Sci.">
        <title>High quality draft genome sequence of Segniliparus rugosus CDC 945(T)= (ATCC BAA-974(T)).</title>
        <authorList>
            <person name="Earl A.M."/>
            <person name="Desjardins C.A."/>
            <person name="Fitzgerald M.G."/>
            <person name="Arachchi H.M."/>
            <person name="Zeng Q."/>
            <person name="Mehta T."/>
            <person name="Griggs A."/>
            <person name="Birren B.W."/>
            <person name="Toney N.C."/>
            <person name="Carr J."/>
            <person name="Posey J."/>
            <person name="Butler W.R."/>
        </authorList>
    </citation>
    <scope>NUCLEOTIDE SEQUENCE [LARGE SCALE GENOMIC DNA]</scope>
    <source>
        <strain evidence="12">ATCC BAA-974 / DSM 45345 / CCUG 50838 / CIP 108380 / JCM 13579 / CDC 945</strain>
    </source>
</reference>
<evidence type="ECO:0000256" key="1">
    <source>
        <dbReference type="ARBA" id="ARBA00004561"/>
    </source>
</evidence>
<proteinExistence type="inferred from homology"/>
<dbReference type="AlphaFoldDB" id="E5XQB1"/>
<evidence type="ECO:0000256" key="10">
    <source>
        <dbReference type="SAM" id="SignalP"/>
    </source>
</evidence>
<keyword evidence="4" id="KW-0130">Cell adhesion</keyword>
<keyword evidence="12" id="KW-1185">Reference proteome</keyword>
<dbReference type="RefSeq" id="WP_007469369.1">
    <property type="nucleotide sequence ID" value="NZ_KI391953.1"/>
</dbReference>
<sequence>MKTIVAALFATALSGAALAAPSSALAAPLPAGQNDRHWCPGEEWNEEWGVNEQPNRCHDVDLDDDDAGLDPGVPDPDLGTGLPRQHPDGQYPPDYDWSEEYGDNHGGRHG</sequence>
<evidence type="ECO:0000256" key="5">
    <source>
        <dbReference type="ARBA" id="ARBA00023263"/>
    </source>
</evidence>
<evidence type="ECO:0000256" key="3">
    <source>
        <dbReference type="ARBA" id="ARBA00022729"/>
    </source>
</evidence>
<feature type="region of interest" description="Disordered" evidence="9">
    <location>
        <begin position="53"/>
        <end position="110"/>
    </location>
</feature>
<comment type="similarity">
    <text evidence="6">Belongs to the mycobacterial pilin family.</text>
</comment>
<organism evidence="11 12">
    <name type="scientific">Segniliparus rugosus (strain ATCC BAA-974 / DSM 45345 / CCUG 50838 / CIP 108380 / JCM 13579 / CDC 945)</name>
    <dbReference type="NCBI Taxonomy" id="679197"/>
    <lineage>
        <taxon>Bacteria</taxon>
        <taxon>Bacillati</taxon>
        <taxon>Actinomycetota</taxon>
        <taxon>Actinomycetes</taxon>
        <taxon>Mycobacteriales</taxon>
        <taxon>Segniliparaceae</taxon>
        <taxon>Segniliparus</taxon>
    </lineage>
</organism>
<gene>
    <name evidence="11" type="ORF">HMPREF9336_01683</name>
</gene>
<name>E5XQB1_SEGRC</name>
<evidence type="ECO:0000256" key="9">
    <source>
        <dbReference type="SAM" id="MobiDB-lite"/>
    </source>
</evidence>
<dbReference type="STRING" id="679197.HMPREF9336_01683"/>
<keyword evidence="3 10" id="KW-0732">Signal</keyword>
<evidence type="ECO:0000256" key="7">
    <source>
        <dbReference type="ARBA" id="ARBA00093787"/>
    </source>
</evidence>
<feature type="chain" id="PRO_5039243971" description="Pilin" evidence="10">
    <location>
        <begin position="20"/>
        <end position="110"/>
    </location>
</feature>
<protein>
    <recommendedName>
        <fullName evidence="2">Pilin</fullName>
    </recommendedName>
    <alternativeName>
        <fullName evidence="8">Pili structural subunit</fullName>
    </alternativeName>
</protein>
<evidence type="ECO:0000256" key="8">
    <source>
        <dbReference type="ARBA" id="ARBA00093801"/>
    </source>
</evidence>
<evidence type="ECO:0000256" key="4">
    <source>
        <dbReference type="ARBA" id="ARBA00022889"/>
    </source>
</evidence>
<comment type="caution">
    <text evidence="11">The sequence shown here is derived from an EMBL/GenBank/DDBJ whole genome shotgun (WGS) entry which is preliminary data.</text>
</comment>
<evidence type="ECO:0000256" key="2">
    <source>
        <dbReference type="ARBA" id="ARBA00018586"/>
    </source>
</evidence>
<accession>E5XQB1</accession>
<comment type="subunit">
    <text evidence="7">Forms a homomer composed of subunits assembled in a large structure.</text>
</comment>
<dbReference type="Proteomes" id="UP000004816">
    <property type="component" value="Unassembled WGS sequence"/>
</dbReference>
<feature type="compositionally biased region" description="Low complexity" evidence="9">
    <location>
        <begin position="69"/>
        <end position="83"/>
    </location>
</feature>
<dbReference type="HOGENOM" id="CLU_2182116_0_0_11"/>
<feature type="signal peptide" evidence="10">
    <location>
        <begin position="1"/>
        <end position="19"/>
    </location>
</feature>
<comment type="subcellular location">
    <subcellularLocation>
        <location evidence="1">Fimbrium</location>
    </subcellularLocation>
</comment>
<dbReference type="Pfam" id="PF26380">
    <property type="entry name" value="Pilin_Mycobact"/>
    <property type="match status" value="1"/>
</dbReference>
<dbReference type="InterPro" id="IPR058759">
    <property type="entry name" value="Pilin_mycobact"/>
</dbReference>